<dbReference type="EMBL" id="NHOQ01002941">
    <property type="protein sequence ID" value="PWA13771.1"/>
    <property type="molecule type" value="Genomic_DNA"/>
</dbReference>
<accession>A0A315V4E3</accession>
<dbReference type="PANTHER" id="PTHR28611:SF1">
    <property type="entry name" value="NORRIN"/>
    <property type="match status" value="1"/>
</dbReference>
<dbReference type="PROSITE" id="PS01185">
    <property type="entry name" value="CTCK_1"/>
    <property type="match status" value="1"/>
</dbReference>
<evidence type="ECO:0000256" key="3">
    <source>
        <dbReference type="ARBA" id="ARBA00022729"/>
    </source>
</evidence>
<feature type="transmembrane region" description="Helical" evidence="6">
    <location>
        <begin position="51"/>
        <end position="69"/>
    </location>
</feature>
<feature type="domain" description="CTCK" evidence="7">
    <location>
        <begin position="285"/>
        <end position="378"/>
    </location>
</feature>
<comment type="subcellular location">
    <subcellularLocation>
        <location evidence="1">Secreted</location>
    </subcellularLocation>
</comment>
<dbReference type="GO" id="GO:0110135">
    <property type="term" value="P:Norrin signaling pathway"/>
    <property type="evidence" value="ECO:0007669"/>
    <property type="project" value="TreeGrafter"/>
</dbReference>
<proteinExistence type="predicted"/>
<dbReference type="GO" id="GO:0005125">
    <property type="term" value="F:cytokine activity"/>
    <property type="evidence" value="ECO:0007669"/>
    <property type="project" value="TreeGrafter"/>
</dbReference>
<dbReference type="InterPro" id="IPR003064">
    <property type="entry name" value="Norrie_dis"/>
</dbReference>
<dbReference type="GO" id="GO:0005615">
    <property type="term" value="C:extracellular space"/>
    <property type="evidence" value="ECO:0007669"/>
    <property type="project" value="InterPro"/>
</dbReference>
<keyword evidence="2" id="KW-0964">Secreted</keyword>
<evidence type="ECO:0000256" key="2">
    <source>
        <dbReference type="ARBA" id="ARBA00022525"/>
    </source>
</evidence>
<name>A0A315V4E3_GAMAF</name>
<evidence type="ECO:0000256" key="5">
    <source>
        <dbReference type="PROSITE-ProRule" id="PRU00039"/>
    </source>
</evidence>
<keyword evidence="6" id="KW-1133">Transmembrane helix</keyword>
<comment type="caution">
    <text evidence="5">Lacks conserved residue(s) required for the propagation of feature annotation.</text>
</comment>
<keyword evidence="9" id="KW-1185">Reference proteome</keyword>
<sequence length="378" mass="41386">MSLPRRAGGVTGRRQSIENHLTEVGTSGQLSQVFDSVRVLKMTMDERERNNILNLLIVIPCTVVLFLLLERSLVSLAFTCLTGRYVPLDPPSVDLKVKGHMQYVVDRQINDSDTGSRAGGAVLVVRLAGPEVLRGSGSAGGDRAARYVNPAAHVRRCSETSRATDMVNHPVRKRKSGELLPEAVDGDGLRRRGMEWPDSPATCLPYVALTFNLHSSSRNKDRVCPCQEPPGVPVMKPSISTGPPSGLLLVLMCCPLLGFVQSASSSNKAGDKGHQQLVDTDPDRCMRHHFVETITHPIYKCNSKMVLLARCEGHCSHTTRSDPLISFSSVLKQPFKSFCSCCRPHTSKLKAVRLRCAGGTRITATYRYILACNCEECS</sequence>
<dbReference type="STRING" id="33528.ENSGAFP00000032734"/>
<evidence type="ECO:0000313" key="8">
    <source>
        <dbReference type="EMBL" id="PWA13771.1"/>
    </source>
</evidence>
<dbReference type="GO" id="GO:0016055">
    <property type="term" value="P:Wnt signaling pathway"/>
    <property type="evidence" value="ECO:0007669"/>
    <property type="project" value="InterPro"/>
</dbReference>
<dbReference type="SMART" id="SM00041">
    <property type="entry name" value="CT"/>
    <property type="match status" value="1"/>
</dbReference>
<evidence type="ECO:0000313" key="9">
    <source>
        <dbReference type="Proteomes" id="UP000250572"/>
    </source>
</evidence>
<evidence type="ECO:0000259" key="7">
    <source>
        <dbReference type="PROSITE" id="PS01225"/>
    </source>
</evidence>
<dbReference type="InterPro" id="IPR029034">
    <property type="entry name" value="Cystine-knot_cytokine"/>
</dbReference>
<evidence type="ECO:0000256" key="1">
    <source>
        <dbReference type="ARBA" id="ARBA00004613"/>
    </source>
</evidence>
<evidence type="ECO:0000256" key="6">
    <source>
        <dbReference type="SAM" id="Phobius"/>
    </source>
</evidence>
<dbReference type="PROSITE" id="PS01225">
    <property type="entry name" value="CTCK_2"/>
    <property type="match status" value="1"/>
</dbReference>
<dbReference type="Proteomes" id="UP000250572">
    <property type="component" value="Unassembled WGS sequence"/>
</dbReference>
<gene>
    <name evidence="8" type="ORF">CCH79_00017133</name>
</gene>
<keyword evidence="4" id="KW-1015">Disulfide bond</keyword>
<dbReference type="PANTHER" id="PTHR28611">
    <property type="entry name" value="NORRIN"/>
    <property type="match status" value="1"/>
</dbReference>
<dbReference type="InterPro" id="IPR006207">
    <property type="entry name" value="Cys_knot_C"/>
</dbReference>
<evidence type="ECO:0000256" key="4">
    <source>
        <dbReference type="ARBA" id="ARBA00023157"/>
    </source>
</evidence>
<dbReference type="InterPro" id="IPR004133">
    <property type="entry name" value="DAN_dom"/>
</dbReference>
<comment type="caution">
    <text evidence="8">The sequence shown here is derived from an EMBL/GenBank/DDBJ whole genome shotgun (WGS) entry which is preliminary data.</text>
</comment>
<reference evidence="8 9" key="1">
    <citation type="journal article" date="2018" name="G3 (Bethesda)">
        <title>A High-Quality Reference Genome for the Invasive Mosquitofish Gambusia affinis Using a Chicago Library.</title>
        <authorList>
            <person name="Hoffberg S.L."/>
            <person name="Troendle N.J."/>
            <person name="Glenn T.C."/>
            <person name="Mahmud O."/>
            <person name="Louha S."/>
            <person name="Chalopin D."/>
            <person name="Bennetzen J.L."/>
            <person name="Mauricio R."/>
        </authorList>
    </citation>
    <scope>NUCLEOTIDE SEQUENCE [LARGE SCALE GENOMIC DNA]</scope>
    <source>
        <strain evidence="8">NE01/NJP1002.9</strain>
        <tissue evidence="8">Muscle</tissue>
    </source>
</reference>
<protein>
    <recommendedName>
        <fullName evidence="7">CTCK domain-containing protein</fullName>
    </recommendedName>
</protein>
<organism evidence="8 9">
    <name type="scientific">Gambusia affinis</name>
    <name type="common">Western mosquitofish</name>
    <name type="synonym">Heterandria affinis</name>
    <dbReference type="NCBI Taxonomy" id="33528"/>
    <lineage>
        <taxon>Eukaryota</taxon>
        <taxon>Metazoa</taxon>
        <taxon>Chordata</taxon>
        <taxon>Craniata</taxon>
        <taxon>Vertebrata</taxon>
        <taxon>Euteleostomi</taxon>
        <taxon>Actinopterygii</taxon>
        <taxon>Neopterygii</taxon>
        <taxon>Teleostei</taxon>
        <taxon>Neoteleostei</taxon>
        <taxon>Acanthomorphata</taxon>
        <taxon>Ovalentaria</taxon>
        <taxon>Atherinomorphae</taxon>
        <taxon>Cyprinodontiformes</taxon>
        <taxon>Poeciliidae</taxon>
        <taxon>Poeciliinae</taxon>
        <taxon>Gambusia</taxon>
    </lineage>
</organism>
<dbReference type="Gene3D" id="2.10.90.10">
    <property type="entry name" value="Cystine-knot cytokines"/>
    <property type="match status" value="1"/>
</dbReference>
<keyword evidence="3" id="KW-0732">Signal</keyword>
<dbReference type="AlphaFoldDB" id="A0A315V4E3"/>
<keyword evidence="6" id="KW-0472">Membrane</keyword>
<dbReference type="Pfam" id="PF03045">
    <property type="entry name" value="DAN"/>
    <property type="match status" value="1"/>
</dbReference>
<dbReference type="GO" id="GO:0005109">
    <property type="term" value="F:frizzled binding"/>
    <property type="evidence" value="ECO:0007669"/>
    <property type="project" value="TreeGrafter"/>
</dbReference>
<keyword evidence="6" id="KW-0812">Transmembrane</keyword>
<dbReference type="PRINTS" id="PR01304">
    <property type="entry name" value="NORRIEDSEASE"/>
</dbReference>
<dbReference type="GO" id="GO:0045893">
    <property type="term" value="P:positive regulation of DNA-templated transcription"/>
    <property type="evidence" value="ECO:0007669"/>
    <property type="project" value="TreeGrafter"/>
</dbReference>